<dbReference type="PIRSF" id="PIRSF002741">
    <property type="entry name" value="MppA"/>
    <property type="match status" value="1"/>
</dbReference>
<feature type="domain" description="Solute-binding protein family 5" evidence="5">
    <location>
        <begin position="101"/>
        <end position="451"/>
    </location>
</feature>
<accession>A0ABR7NQE0</accession>
<dbReference type="SUPFAM" id="SSF53850">
    <property type="entry name" value="Periplasmic binding protein-like II"/>
    <property type="match status" value="1"/>
</dbReference>
<evidence type="ECO:0000256" key="1">
    <source>
        <dbReference type="ARBA" id="ARBA00005695"/>
    </source>
</evidence>
<dbReference type="Gene3D" id="3.90.76.10">
    <property type="entry name" value="Dipeptide-binding Protein, Domain 1"/>
    <property type="match status" value="1"/>
</dbReference>
<evidence type="ECO:0000256" key="2">
    <source>
        <dbReference type="ARBA" id="ARBA00022448"/>
    </source>
</evidence>
<dbReference type="InterPro" id="IPR039424">
    <property type="entry name" value="SBP_5"/>
</dbReference>
<evidence type="ECO:0000313" key="7">
    <source>
        <dbReference type="Proteomes" id="UP000647491"/>
    </source>
</evidence>
<keyword evidence="3 4" id="KW-0732">Signal</keyword>
<dbReference type="EMBL" id="JACRTJ010000008">
    <property type="protein sequence ID" value="MBC8598326.1"/>
    <property type="molecule type" value="Genomic_DNA"/>
</dbReference>
<feature type="chain" id="PRO_5047091498" evidence="4">
    <location>
        <begin position="25"/>
        <end position="534"/>
    </location>
</feature>
<proteinExistence type="inferred from homology"/>
<dbReference type="PANTHER" id="PTHR30290:SF9">
    <property type="entry name" value="OLIGOPEPTIDE-BINDING PROTEIN APPA"/>
    <property type="match status" value="1"/>
</dbReference>
<dbReference type="PROSITE" id="PS51257">
    <property type="entry name" value="PROKAR_LIPOPROTEIN"/>
    <property type="match status" value="1"/>
</dbReference>
<evidence type="ECO:0000256" key="3">
    <source>
        <dbReference type="ARBA" id="ARBA00022729"/>
    </source>
</evidence>
<dbReference type="InterPro" id="IPR000914">
    <property type="entry name" value="SBP_5_dom"/>
</dbReference>
<organism evidence="6 7">
    <name type="scientific">Enterocloster hominis</name>
    <name type="common">ex Liu et al. 2021</name>
    <dbReference type="NCBI Taxonomy" id="2763663"/>
    <lineage>
        <taxon>Bacteria</taxon>
        <taxon>Bacillati</taxon>
        <taxon>Bacillota</taxon>
        <taxon>Clostridia</taxon>
        <taxon>Lachnospirales</taxon>
        <taxon>Lachnospiraceae</taxon>
        <taxon>Enterocloster</taxon>
    </lineage>
</organism>
<reference evidence="6 7" key="1">
    <citation type="submission" date="2020-08" db="EMBL/GenBank/DDBJ databases">
        <title>Genome public.</title>
        <authorList>
            <person name="Liu C."/>
            <person name="Sun Q."/>
        </authorList>
    </citation>
    <scope>NUCLEOTIDE SEQUENCE [LARGE SCALE GENOMIC DNA]</scope>
    <source>
        <strain evidence="6 7">BX10</strain>
    </source>
</reference>
<evidence type="ECO:0000259" key="5">
    <source>
        <dbReference type="Pfam" id="PF00496"/>
    </source>
</evidence>
<dbReference type="Gene3D" id="3.40.190.10">
    <property type="entry name" value="Periplasmic binding protein-like II"/>
    <property type="match status" value="1"/>
</dbReference>
<gene>
    <name evidence="6" type="ORF">H8708_03625</name>
</gene>
<dbReference type="Gene3D" id="3.10.105.10">
    <property type="entry name" value="Dipeptide-binding Protein, Domain 3"/>
    <property type="match status" value="1"/>
</dbReference>
<dbReference type="InterPro" id="IPR030678">
    <property type="entry name" value="Peptide/Ni-bd"/>
</dbReference>
<dbReference type="PANTHER" id="PTHR30290">
    <property type="entry name" value="PERIPLASMIC BINDING COMPONENT OF ABC TRANSPORTER"/>
    <property type="match status" value="1"/>
</dbReference>
<sequence length="534" mass="57815">MRKRNAVRAAAAALAATMVLTACGGGGGNETTAAAGGDTGSTAAGGDAATSGSGEVGKTDITFAMGADIVTLDPAGQQDTTTSVIIKHVYSTLLDISDEGELVPDLAESYELVNDTDFVFKLREDAVWSDGTPVTANDVKFTFDRAKNMPKTKSNTSKVKEVVVDNEHQVTIKLTEPYAPFKSIVANSNLSIVQEAAVTAAGEAYGDADNAVGSGPFTVKEWVPNDHYTLEKNANYWGEEPITTSITCRVIPEGSARAIALETGEVDLVWNVDPTDCSNIEANSDVKLLSQPSSSIEYLGMNVTKEHFKDQKVRQAINYAIDKQALVDTIVEGRGTVANSYINNTIPGWTDEVEAYPYDPEKAKELMAEAGYPDGFSCQLWVNGDVRTRSAQMVQAQLAEIGITVDISTMEWGAFLDALNAGEHEMFILGWSNGTFDADGSTYQLFHSSNHGATGNRAFMTDATVDELIMKAAQENDDAQRMEYYKELQIYLHDLSPWCPFYYKNDNVGVRADLQGFKLHKGASHYLGNCHYAK</sequence>
<name>A0ABR7NQE0_9FIRM</name>
<dbReference type="RefSeq" id="WP_262426992.1">
    <property type="nucleotide sequence ID" value="NZ_JACRTJ010000008.1"/>
</dbReference>
<keyword evidence="2" id="KW-0813">Transport</keyword>
<evidence type="ECO:0000313" key="6">
    <source>
        <dbReference type="EMBL" id="MBC8598326.1"/>
    </source>
</evidence>
<protein>
    <submittedName>
        <fullName evidence="6">ABC transporter substrate-binding protein</fullName>
    </submittedName>
</protein>
<feature type="signal peptide" evidence="4">
    <location>
        <begin position="1"/>
        <end position="24"/>
    </location>
</feature>
<evidence type="ECO:0000256" key="4">
    <source>
        <dbReference type="SAM" id="SignalP"/>
    </source>
</evidence>
<comment type="caution">
    <text evidence="6">The sequence shown here is derived from an EMBL/GenBank/DDBJ whole genome shotgun (WGS) entry which is preliminary data.</text>
</comment>
<comment type="similarity">
    <text evidence="1">Belongs to the bacterial solute-binding protein 5 family.</text>
</comment>
<dbReference type="Pfam" id="PF00496">
    <property type="entry name" value="SBP_bac_5"/>
    <property type="match status" value="1"/>
</dbReference>
<dbReference type="Proteomes" id="UP000647491">
    <property type="component" value="Unassembled WGS sequence"/>
</dbReference>
<keyword evidence="7" id="KW-1185">Reference proteome</keyword>